<dbReference type="OrthoDB" id="9762238at2"/>
<dbReference type="RefSeq" id="WP_126158418.1">
    <property type="nucleotide sequence ID" value="NZ_RQXW01000007.1"/>
</dbReference>
<organism evidence="4 5">
    <name type="scientific">Amphritea opalescens</name>
    <dbReference type="NCBI Taxonomy" id="2490544"/>
    <lineage>
        <taxon>Bacteria</taxon>
        <taxon>Pseudomonadati</taxon>
        <taxon>Pseudomonadota</taxon>
        <taxon>Gammaproteobacteria</taxon>
        <taxon>Oceanospirillales</taxon>
        <taxon>Oceanospirillaceae</taxon>
        <taxon>Amphritea</taxon>
    </lineage>
</organism>
<dbReference type="EMBL" id="RQXW01000007">
    <property type="protein sequence ID" value="RTE65911.1"/>
    <property type="molecule type" value="Genomic_DNA"/>
</dbReference>
<gene>
    <name evidence="4" type="ORF">EH243_09505</name>
</gene>
<sequence length="1390" mass="152331">MSSIAWLLKALNRWLGWVLVISILTIALLTVVVRLLLPAVWDYRAEIEHYLSERLRTEVTIGDISADWEGKFPRLLLQDVVIADHRSQNIGRIALGQMVLGINPVSSLLKWQPVLSKVELWSLHTQAALVSWPPTAKVDNAAKADDSSSATDPLASLWLQPHIFFYDTQIDLTLPSGKQMLLQSEHFNLENSPRQHHFAGELQVAYEQRQAAATLRIESDSHLFNPKTTNFDFYLKLAGVDTPLVEAARELFAVPVSLEQLELNTEIWGNWSQGRLTRVFGGIDGGRLQLGTQLPRLPELSIQNLATGFALLQPEPHQFQLQISDFSALINEQSLAFPQLVVNRQHDWVESVALTEFNVTQIADFIDNQPFVPEELRHVLARIAPSGMVHNLVLQWPQPSKVGEQQNDVTMQTASNVVSSALPVSVASQGLDAAVSEKLSNESLPIAPEQAATVVSSAVAASTESPELLNGTADAIIVPSKQPADQAQDWSQLTLKGDLDDVAFEAAYGAPAMSGLTGLVQLQYGAEGLLGRVDLESERLGLHFPEVFDQGWVFDDARGTTHFSLAQNILHLRSEYVELHKKGINASGRWSLYLPLDSEIQSELALLIGVKDSDGRLAPELIPDHLIDPGIKTWVSQSIKKGVLNRGGFMLHTGTRSIPSRQSPTVQLFMDIASAEVDYQSDWPAVKEADASLLLRDQGLAISVSQGQIYDSAIEHGWVYLPPKSQELHIIASINGDSADVSSTLLNSPILGDSTELTNWALKGAANTRLNLKIPLGGGEPYVDVSSAFTALQLASASRNLSIDQLAGKVSYRSDKGLYADALTGVFFGQPLKADIVTSGKGASEKITARLRSAIRMDQLQRWSGIEMLALADGLQPYDASLDICLRANCSGLTVKTDLKQTKLDLIPPFGKPAGQVLPLLLHTDFEAQQTFNIRVGDQLSAWLQLDKGELSRGHLMLGGEDARPSNFAGLNVTGQLKELQYETLMDMLERAGIFGDEAKGAANKASSTAHQKTLPVQADIEVTTIGYDYLRMNNGRILLERDKDGWNVGVSGADLKLQVTLPDSASVAPQLLFETLNLDGLIPSEMDQSLTDTQQDSTEKPPGTLQPGGVPDLDVDIRDLIIKEKHWGQWQFNIRNHEQNMHIEGITAKLPDFTANGEIIWSPGALSKSELQLKIEAKDLGRTLEKVGYEKVLQTKKATSTINLQWLGAPWEYDLARTDGSLTFDARDGQLLETGNGTGLLRVFGILNMNTLARRLKLNFTDLFAKGVSFDRMQGDYRIVKGVATTNSPFVMRGPSLDMAASGDIDLVNETVKQQMAVTLPVTDNIPLAAVLLGAPQVAGLAFLLDKLIGDKVKEKFATVTYTMEGDWSEPKVELLQRPKTDKKEAEQK</sequence>
<reference evidence="4 5" key="1">
    <citation type="submission" date="2018-11" db="EMBL/GenBank/DDBJ databases">
        <title>The draft genome sequence of Amphritea opalescens ANRC-JH13T.</title>
        <authorList>
            <person name="Fang Z."/>
            <person name="Zhang Y."/>
            <person name="Han X."/>
        </authorList>
    </citation>
    <scope>NUCLEOTIDE SEQUENCE [LARGE SCALE GENOMIC DNA]</scope>
    <source>
        <strain evidence="4 5">ANRC-JH13</strain>
    </source>
</reference>
<accession>A0A430KQW8</accession>
<evidence type="ECO:0000256" key="2">
    <source>
        <dbReference type="SAM" id="Phobius"/>
    </source>
</evidence>
<name>A0A430KQW8_9GAMM</name>
<keyword evidence="2" id="KW-0812">Transmembrane</keyword>
<evidence type="ECO:0000259" key="3">
    <source>
        <dbReference type="Pfam" id="PF13116"/>
    </source>
</evidence>
<evidence type="ECO:0000313" key="5">
    <source>
        <dbReference type="Proteomes" id="UP000283087"/>
    </source>
</evidence>
<feature type="domain" description="YhdP central" evidence="3">
    <location>
        <begin position="489"/>
        <end position="1374"/>
    </location>
</feature>
<evidence type="ECO:0000313" key="4">
    <source>
        <dbReference type="EMBL" id="RTE65911.1"/>
    </source>
</evidence>
<dbReference type="Proteomes" id="UP000283087">
    <property type="component" value="Unassembled WGS sequence"/>
</dbReference>
<dbReference type="PANTHER" id="PTHR38690:SF1">
    <property type="entry name" value="PROTEASE"/>
    <property type="match status" value="1"/>
</dbReference>
<feature type="domain" description="YhdP central" evidence="3">
    <location>
        <begin position="1"/>
        <end position="412"/>
    </location>
</feature>
<proteinExistence type="predicted"/>
<dbReference type="InterPro" id="IPR025263">
    <property type="entry name" value="YhdP_central"/>
</dbReference>
<dbReference type="PANTHER" id="PTHR38690">
    <property type="entry name" value="PROTEASE-RELATED"/>
    <property type="match status" value="1"/>
</dbReference>
<keyword evidence="2" id="KW-0472">Membrane</keyword>
<evidence type="ECO:0000256" key="1">
    <source>
        <dbReference type="SAM" id="MobiDB-lite"/>
    </source>
</evidence>
<dbReference type="InterPro" id="IPR011836">
    <property type="entry name" value="YhdP"/>
</dbReference>
<keyword evidence="2" id="KW-1133">Transmembrane helix</keyword>
<comment type="caution">
    <text evidence="4">The sequence shown here is derived from an EMBL/GenBank/DDBJ whole genome shotgun (WGS) entry which is preliminary data.</text>
</comment>
<feature type="region of interest" description="Disordered" evidence="1">
    <location>
        <begin position="1090"/>
        <end position="1110"/>
    </location>
</feature>
<keyword evidence="5" id="KW-1185">Reference proteome</keyword>
<protein>
    <recommendedName>
        <fullName evidence="3">YhdP central domain-containing protein</fullName>
    </recommendedName>
</protein>
<feature type="transmembrane region" description="Helical" evidence="2">
    <location>
        <begin position="14"/>
        <end position="37"/>
    </location>
</feature>
<dbReference type="Pfam" id="PF13116">
    <property type="entry name" value="YhdP"/>
    <property type="match status" value="2"/>
</dbReference>